<keyword evidence="6" id="KW-1185">Reference proteome</keyword>
<evidence type="ECO:0000256" key="3">
    <source>
        <dbReference type="ARBA" id="ARBA00023163"/>
    </source>
</evidence>
<dbReference type="Gene3D" id="2.60.120.10">
    <property type="entry name" value="Jelly Rolls"/>
    <property type="match status" value="1"/>
</dbReference>
<dbReference type="PANTHER" id="PTHR11019:SF159">
    <property type="entry name" value="TRANSCRIPTIONAL REGULATOR-RELATED"/>
    <property type="match status" value="1"/>
</dbReference>
<keyword evidence="1" id="KW-0805">Transcription regulation</keyword>
<accession>A0ABS1X3K7</accession>
<gene>
    <name evidence="5" type="ORF">JM946_23970</name>
</gene>
<dbReference type="Pfam" id="PF12833">
    <property type="entry name" value="HTH_18"/>
    <property type="match status" value="1"/>
</dbReference>
<feature type="domain" description="HTH araC/xylS-type" evidence="4">
    <location>
        <begin position="218"/>
        <end position="316"/>
    </location>
</feature>
<keyword evidence="2" id="KW-0238">DNA-binding</keyword>
<dbReference type="PROSITE" id="PS01124">
    <property type="entry name" value="HTH_ARAC_FAMILY_2"/>
    <property type="match status" value="1"/>
</dbReference>
<proteinExistence type="predicted"/>
<dbReference type="PRINTS" id="PR00032">
    <property type="entry name" value="HTHARAC"/>
</dbReference>
<evidence type="ECO:0000259" key="4">
    <source>
        <dbReference type="PROSITE" id="PS01124"/>
    </source>
</evidence>
<dbReference type="Gene3D" id="1.10.10.60">
    <property type="entry name" value="Homeodomain-like"/>
    <property type="match status" value="2"/>
</dbReference>
<dbReference type="InterPro" id="IPR018062">
    <property type="entry name" value="HTH_AraC-typ_CS"/>
</dbReference>
<dbReference type="SUPFAM" id="SSF51215">
    <property type="entry name" value="Regulatory protein AraC"/>
    <property type="match status" value="1"/>
</dbReference>
<dbReference type="InterPro" id="IPR032783">
    <property type="entry name" value="AraC_lig"/>
</dbReference>
<dbReference type="PANTHER" id="PTHR11019">
    <property type="entry name" value="HTH-TYPE TRANSCRIPTIONAL REGULATOR NIMR"/>
    <property type="match status" value="1"/>
</dbReference>
<dbReference type="Proteomes" id="UP000661077">
    <property type="component" value="Unassembled WGS sequence"/>
</dbReference>
<dbReference type="InterPro" id="IPR009057">
    <property type="entry name" value="Homeodomain-like_sf"/>
</dbReference>
<evidence type="ECO:0000313" key="5">
    <source>
        <dbReference type="EMBL" id="MBM0107804.1"/>
    </source>
</evidence>
<keyword evidence="3" id="KW-0804">Transcription</keyword>
<reference evidence="5 6" key="1">
    <citation type="journal article" date="2021" name="Int. J. Syst. Evol. Microbiol.">
        <title>Steroidobacter gossypii sp. nov., isolated from soil of cotton cropping field.</title>
        <authorList>
            <person name="Huang R."/>
            <person name="Yang S."/>
            <person name="Zhen C."/>
            <person name="Liu W."/>
        </authorList>
    </citation>
    <scope>NUCLEOTIDE SEQUENCE [LARGE SCALE GENOMIC DNA]</scope>
    <source>
        <strain evidence="5 6">S1-65</strain>
    </source>
</reference>
<evidence type="ECO:0000313" key="6">
    <source>
        <dbReference type="Proteomes" id="UP000661077"/>
    </source>
</evidence>
<dbReference type="Pfam" id="PF12852">
    <property type="entry name" value="Cupin_6"/>
    <property type="match status" value="1"/>
</dbReference>
<organism evidence="5 6">
    <name type="scientific">Steroidobacter gossypii</name>
    <dbReference type="NCBI Taxonomy" id="2805490"/>
    <lineage>
        <taxon>Bacteria</taxon>
        <taxon>Pseudomonadati</taxon>
        <taxon>Pseudomonadota</taxon>
        <taxon>Gammaproteobacteria</taxon>
        <taxon>Steroidobacterales</taxon>
        <taxon>Steroidobacteraceae</taxon>
        <taxon>Steroidobacter</taxon>
    </lineage>
</organism>
<protein>
    <submittedName>
        <fullName evidence="5">AraC family transcriptional regulator</fullName>
    </submittedName>
</protein>
<comment type="caution">
    <text evidence="5">The sequence shown here is derived from an EMBL/GenBank/DDBJ whole genome shotgun (WGS) entry which is preliminary data.</text>
</comment>
<dbReference type="InterPro" id="IPR020449">
    <property type="entry name" value="Tscrpt_reg_AraC-type_HTH"/>
</dbReference>
<dbReference type="InterPro" id="IPR014710">
    <property type="entry name" value="RmlC-like_jellyroll"/>
</dbReference>
<dbReference type="SMART" id="SM00342">
    <property type="entry name" value="HTH_ARAC"/>
    <property type="match status" value="1"/>
</dbReference>
<sequence length="321" mass="35444">MDALSEAMRAVRLTSALFFNGEFSAPWRFATPSQDKVAAIVSPQSERLVLFHLVTDGEAKARSDDRDEVPLTAGDIVVFPHGHAHEMWNGRSSKLFPGSRLLPRLSKGELAAEKWGGSGAVTRIICGYLGCERHAEGSFLSGLPSIFKVNVRSSPAGAWIESAIRHGVSDSESQRAGRVAVLAKLAETLFVETLCRYMDELPPERTGWLATARDPKVGQALALLHREPARAWTLPDLARASGTSRTVLAERFVQLMGESPLAYLARWRLQLAARQLRTTDRKVLQVAYEVGYESEAAFSRAFRRVFGVPPARYRRETQAAK</sequence>
<evidence type="ECO:0000256" key="1">
    <source>
        <dbReference type="ARBA" id="ARBA00023015"/>
    </source>
</evidence>
<dbReference type="SUPFAM" id="SSF46689">
    <property type="entry name" value="Homeodomain-like"/>
    <property type="match status" value="2"/>
</dbReference>
<name>A0ABS1X3K7_9GAMM</name>
<dbReference type="InterPro" id="IPR037923">
    <property type="entry name" value="HTH-like"/>
</dbReference>
<dbReference type="RefSeq" id="WP_203169919.1">
    <property type="nucleotide sequence ID" value="NZ_JAEVLS010000006.1"/>
</dbReference>
<dbReference type="InterPro" id="IPR018060">
    <property type="entry name" value="HTH_AraC"/>
</dbReference>
<dbReference type="EMBL" id="JAEVLS010000006">
    <property type="protein sequence ID" value="MBM0107804.1"/>
    <property type="molecule type" value="Genomic_DNA"/>
</dbReference>
<evidence type="ECO:0000256" key="2">
    <source>
        <dbReference type="ARBA" id="ARBA00023125"/>
    </source>
</evidence>
<dbReference type="PROSITE" id="PS00041">
    <property type="entry name" value="HTH_ARAC_FAMILY_1"/>
    <property type="match status" value="1"/>
</dbReference>